<name>A0A067RJ08_ZOONE</name>
<dbReference type="InParanoid" id="A0A067RJ08"/>
<evidence type="ECO:0000313" key="1">
    <source>
        <dbReference type="EMBL" id="KDR23856.1"/>
    </source>
</evidence>
<dbReference type="AlphaFoldDB" id="A0A067RJ08"/>
<keyword evidence="2" id="KW-1185">Reference proteome</keyword>
<dbReference type="Proteomes" id="UP000027135">
    <property type="component" value="Unassembled WGS sequence"/>
</dbReference>
<protein>
    <submittedName>
        <fullName evidence="1">Uncharacterized protein</fullName>
    </submittedName>
</protein>
<accession>A0A067RJ08</accession>
<dbReference type="EMBL" id="KK852442">
    <property type="protein sequence ID" value="KDR23856.1"/>
    <property type="molecule type" value="Genomic_DNA"/>
</dbReference>
<gene>
    <name evidence="1" type="ORF">L798_11047</name>
</gene>
<proteinExistence type="predicted"/>
<organism evidence="1 2">
    <name type="scientific">Zootermopsis nevadensis</name>
    <name type="common">Dampwood termite</name>
    <dbReference type="NCBI Taxonomy" id="136037"/>
    <lineage>
        <taxon>Eukaryota</taxon>
        <taxon>Metazoa</taxon>
        <taxon>Ecdysozoa</taxon>
        <taxon>Arthropoda</taxon>
        <taxon>Hexapoda</taxon>
        <taxon>Insecta</taxon>
        <taxon>Pterygota</taxon>
        <taxon>Neoptera</taxon>
        <taxon>Polyneoptera</taxon>
        <taxon>Dictyoptera</taxon>
        <taxon>Blattodea</taxon>
        <taxon>Blattoidea</taxon>
        <taxon>Termitoidae</taxon>
        <taxon>Termopsidae</taxon>
        <taxon>Zootermopsis</taxon>
    </lineage>
</organism>
<sequence length="101" mass="11679">MQEQWNLLSPSGLEDCITSKSTTKTKLEFKTIPLSWALNTAANSSSKTEGFKLYTDEYQTWANPSQVLQCHNSTIPLAQLYWRNQYDIQAESHLHAYIYLF</sequence>
<evidence type="ECO:0000313" key="2">
    <source>
        <dbReference type="Proteomes" id="UP000027135"/>
    </source>
</evidence>
<reference evidence="1 2" key="1">
    <citation type="journal article" date="2014" name="Nat. Commun.">
        <title>Molecular traces of alternative social organization in a termite genome.</title>
        <authorList>
            <person name="Terrapon N."/>
            <person name="Li C."/>
            <person name="Robertson H.M."/>
            <person name="Ji L."/>
            <person name="Meng X."/>
            <person name="Booth W."/>
            <person name="Chen Z."/>
            <person name="Childers C.P."/>
            <person name="Glastad K.M."/>
            <person name="Gokhale K."/>
            <person name="Gowin J."/>
            <person name="Gronenberg W."/>
            <person name="Hermansen R.A."/>
            <person name="Hu H."/>
            <person name="Hunt B.G."/>
            <person name="Huylmans A.K."/>
            <person name="Khalil S.M."/>
            <person name="Mitchell R.D."/>
            <person name="Munoz-Torres M.C."/>
            <person name="Mustard J.A."/>
            <person name="Pan H."/>
            <person name="Reese J.T."/>
            <person name="Scharf M.E."/>
            <person name="Sun F."/>
            <person name="Vogel H."/>
            <person name="Xiao J."/>
            <person name="Yang W."/>
            <person name="Yang Z."/>
            <person name="Yang Z."/>
            <person name="Zhou J."/>
            <person name="Zhu J."/>
            <person name="Brent C.S."/>
            <person name="Elsik C.G."/>
            <person name="Goodisman M.A."/>
            <person name="Liberles D.A."/>
            <person name="Roe R.M."/>
            <person name="Vargo E.L."/>
            <person name="Vilcinskas A."/>
            <person name="Wang J."/>
            <person name="Bornberg-Bauer E."/>
            <person name="Korb J."/>
            <person name="Zhang G."/>
            <person name="Liebig J."/>
        </authorList>
    </citation>
    <scope>NUCLEOTIDE SEQUENCE [LARGE SCALE GENOMIC DNA]</scope>
    <source>
        <tissue evidence="1">Whole organism</tissue>
    </source>
</reference>